<feature type="compositionally biased region" description="Basic and acidic residues" evidence="1">
    <location>
        <begin position="56"/>
        <end position="67"/>
    </location>
</feature>
<feature type="region of interest" description="Disordered" evidence="1">
    <location>
        <begin position="56"/>
        <end position="88"/>
    </location>
</feature>
<sequence length="88" mass="10013">MGSSNPTMEHPPPLKLIPKSRFRCRKHLLPLTSVHLILLLTSYKIIYRKNEERKLEEQKGRKLEHSARALQSSNPGVAHPRQGVAPQA</sequence>
<protein>
    <submittedName>
        <fullName evidence="2">Uncharacterized protein</fullName>
    </submittedName>
</protein>
<comment type="caution">
    <text evidence="2">The sequence shown here is derived from an EMBL/GenBank/DDBJ whole genome shotgun (WGS) entry which is preliminary data.</text>
</comment>
<evidence type="ECO:0000313" key="2">
    <source>
        <dbReference type="EMBL" id="MED6138241.1"/>
    </source>
</evidence>
<evidence type="ECO:0000256" key="1">
    <source>
        <dbReference type="SAM" id="MobiDB-lite"/>
    </source>
</evidence>
<evidence type="ECO:0000313" key="3">
    <source>
        <dbReference type="Proteomes" id="UP001341840"/>
    </source>
</evidence>
<keyword evidence="3" id="KW-1185">Reference proteome</keyword>
<reference evidence="2 3" key="1">
    <citation type="journal article" date="2023" name="Plants (Basel)">
        <title>Bridging the Gap: Combining Genomics and Transcriptomics Approaches to Understand Stylosanthes scabra, an Orphan Legume from the Brazilian Caatinga.</title>
        <authorList>
            <person name="Ferreira-Neto J.R.C."/>
            <person name="da Silva M.D."/>
            <person name="Binneck E."/>
            <person name="de Melo N.F."/>
            <person name="da Silva R.H."/>
            <person name="de Melo A.L.T.M."/>
            <person name="Pandolfi V."/>
            <person name="Bustamante F.O."/>
            <person name="Brasileiro-Vidal A.C."/>
            <person name="Benko-Iseppon A.M."/>
        </authorList>
    </citation>
    <scope>NUCLEOTIDE SEQUENCE [LARGE SCALE GENOMIC DNA]</scope>
    <source>
        <tissue evidence="2">Leaves</tissue>
    </source>
</reference>
<proteinExistence type="predicted"/>
<organism evidence="2 3">
    <name type="scientific">Stylosanthes scabra</name>
    <dbReference type="NCBI Taxonomy" id="79078"/>
    <lineage>
        <taxon>Eukaryota</taxon>
        <taxon>Viridiplantae</taxon>
        <taxon>Streptophyta</taxon>
        <taxon>Embryophyta</taxon>
        <taxon>Tracheophyta</taxon>
        <taxon>Spermatophyta</taxon>
        <taxon>Magnoliopsida</taxon>
        <taxon>eudicotyledons</taxon>
        <taxon>Gunneridae</taxon>
        <taxon>Pentapetalae</taxon>
        <taxon>rosids</taxon>
        <taxon>fabids</taxon>
        <taxon>Fabales</taxon>
        <taxon>Fabaceae</taxon>
        <taxon>Papilionoideae</taxon>
        <taxon>50 kb inversion clade</taxon>
        <taxon>dalbergioids sensu lato</taxon>
        <taxon>Dalbergieae</taxon>
        <taxon>Pterocarpus clade</taxon>
        <taxon>Stylosanthes</taxon>
    </lineage>
</organism>
<dbReference type="EMBL" id="JASCZI010061272">
    <property type="protein sequence ID" value="MED6138241.1"/>
    <property type="molecule type" value="Genomic_DNA"/>
</dbReference>
<name>A0ABU6SP71_9FABA</name>
<gene>
    <name evidence="2" type="ORF">PIB30_072412</name>
</gene>
<dbReference type="Proteomes" id="UP001341840">
    <property type="component" value="Unassembled WGS sequence"/>
</dbReference>
<accession>A0ABU6SP71</accession>